<accession>A0ABV7CZD3</accession>
<dbReference type="RefSeq" id="WP_390274877.1">
    <property type="nucleotide sequence ID" value="NZ_JBHRSA010000058.1"/>
</dbReference>
<keyword evidence="4" id="KW-0274">FAD</keyword>
<evidence type="ECO:0000256" key="7">
    <source>
        <dbReference type="ARBA" id="ARBA00038897"/>
    </source>
</evidence>
<gene>
    <name evidence="10" type="ORF">ACFOGI_16270</name>
</gene>
<protein>
    <recommendedName>
        <fullName evidence="7">D-lactate dehydrogenase (cytochrome)</fullName>
        <ecNumber evidence="7">1.1.2.4</ecNumber>
    </recommendedName>
</protein>
<dbReference type="Proteomes" id="UP001595279">
    <property type="component" value="Unassembled WGS sequence"/>
</dbReference>
<comment type="cofactor">
    <cofactor evidence="1">
        <name>FAD</name>
        <dbReference type="ChEBI" id="CHEBI:57692"/>
    </cofactor>
</comment>
<evidence type="ECO:0000256" key="1">
    <source>
        <dbReference type="ARBA" id="ARBA00001974"/>
    </source>
</evidence>
<feature type="compositionally biased region" description="Basic and acidic residues" evidence="8">
    <location>
        <begin position="7"/>
        <end position="17"/>
    </location>
</feature>
<comment type="similarity">
    <text evidence="2">Belongs to the FAD-binding oxidoreductase/transferase type 4 family.</text>
</comment>
<organism evidence="10 11">
    <name type="scientific">Virgibacillus xinjiangensis</name>
    <dbReference type="NCBI Taxonomy" id="393090"/>
    <lineage>
        <taxon>Bacteria</taxon>
        <taxon>Bacillati</taxon>
        <taxon>Bacillota</taxon>
        <taxon>Bacilli</taxon>
        <taxon>Bacillales</taxon>
        <taxon>Bacillaceae</taxon>
        <taxon>Virgibacillus</taxon>
    </lineage>
</organism>
<dbReference type="SUPFAM" id="SSF55103">
    <property type="entry name" value="FAD-linked oxidases, C-terminal domain"/>
    <property type="match status" value="1"/>
</dbReference>
<dbReference type="PANTHER" id="PTHR11748:SF111">
    <property type="entry name" value="D-LACTATE DEHYDROGENASE, MITOCHONDRIAL-RELATED"/>
    <property type="match status" value="1"/>
</dbReference>
<dbReference type="InterPro" id="IPR004113">
    <property type="entry name" value="FAD-bd_oxidored_4_C"/>
</dbReference>
<dbReference type="PROSITE" id="PS51387">
    <property type="entry name" value="FAD_PCMH"/>
    <property type="match status" value="1"/>
</dbReference>
<sequence length="437" mass="47499">MSTNDTELSRHSRDESCHPSADPSIVCFPENREDIERILQTARQQRVPVTTFGAGSGLEGGSIPVSGGIVLNTERMKQIIDFSPEDFTVTVAPGVTRKELNHFINKHGLMFPIDPGADASIGGMVSTNASGTTAVRYGSMRDQILDLEVVLADGRVIHTGSRAKKSSSGYNLNGLLAGSEGTLGIVSEITLQLHGIPEHTVSARCTFPTPKACAEAARLVLLHDIPVMRMELVDAVSVCEVNRFGDYHFPEKHSLFLEFAGERKAVVHQAGLVEELMADAGCGDWETAEDSKERALLWKARHELSYAYRHTVGKEVLGGDVCVPISHLPDLIDYSRELAERAGMKAGIFGHVGDGNFHTLIVYDPKISEEQEAAEQILEKLTIRAIEVGGTCTGEHGVGIGKRKFQKKEHGPALEVMKEMKGLLDPEGLLNPGKIFE</sequence>
<evidence type="ECO:0000256" key="4">
    <source>
        <dbReference type="ARBA" id="ARBA00022827"/>
    </source>
</evidence>
<dbReference type="Gene3D" id="3.30.465.10">
    <property type="match status" value="1"/>
</dbReference>
<feature type="region of interest" description="Disordered" evidence="8">
    <location>
        <begin position="1"/>
        <end position="24"/>
    </location>
</feature>
<dbReference type="InterPro" id="IPR016166">
    <property type="entry name" value="FAD-bd_PCMH"/>
</dbReference>
<keyword evidence="5" id="KW-0809">Transit peptide</keyword>
<evidence type="ECO:0000256" key="8">
    <source>
        <dbReference type="SAM" id="MobiDB-lite"/>
    </source>
</evidence>
<dbReference type="InterPro" id="IPR016164">
    <property type="entry name" value="FAD-linked_Oxase-like_C"/>
</dbReference>
<dbReference type="EMBL" id="JBHRSA010000058">
    <property type="protein sequence ID" value="MFC3041791.1"/>
    <property type="molecule type" value="Genomic_DNA"/>
</dbReference>
<dbReference type="Pfam" id="PF01565">
    <property type="entry name" value="FAD_binding_4"/>
    <property type="match status" value="1"/>
</dbReference>
<dbReference type="Pfam" id="PF02913">
    <property type="entry name" value="FAD-oxidase_C"/>
    <property type="match status" value="1"/>
</dbReference>
<evidence type="ECO:0000313" key="10">
    <source>
        <dbReference type="EMBL" id="MFC3041791.1"/>
    </source>
</evidence>
<dbReference type="InterPro" id="IPR036318">
    <property type="entry name" value="FAD-bd_PCMH-like_sf"/>
</dbReference>
<proteinExistence type="inferred from homology"/>
<comment type="caution">
    <text evidence="10">The sequence shown here is derived from an EMBL/GenBank/DDBJ whole genome shotgun (WGS) entry which is preliminary data.</text>
</comment>
<evidence type="ECO:0000313" key="11">
    <source>
        <dbReference type="Proteomes" id="UP001595279"/>
    </source>
</evidence>
<evidence type="ECO:0000259" key="9">
    <source>
        <dbReference type="PROSITE" id="PS51387"/>
    </source>
</evidence>
<evidence type="ECO:0000256" key="2">
    <source>
        <dbReference type="ARBA" id="ARBA00008000"/>
    </source>
</evidence>
<feature type="domain" description="FAD-binding PCMH-type" evidence="9">
    <location>
        <begin position="18"/>
        <end position="196"/>
    </location>
</feature>
<dbReference type="InterPro" id="IPR016169">
    <property type="entry name" value="FAD-bd_PCMH_sub2"/>
</dbReference>
<evidence type="ECO:0000256" key="6">
    <source>
        <dbReference type="ARBA" id="ARBA00023002"/>
    </source>
</evidence>
<evidence type="ECO:0000256" key="5">
    <source>
        <dbReference type="ARBA" id="ARBA00022946"/>
    </source>
</evidence>
<keyword evidence="3" id="KW-0285">Flavoprotein</keyword>
<dbReference type="InterPro" id="IPR016171">
    <property type="entry name" value="Vanillyl_alc_oxidase_C-sub2"/>
</dbReference>
<dbReference type="EC" id="1.1.2.4" evidence="7"/>
<dbReference type="Gene3D" id="1.10.45.10">
    <property type="entry name" value="Vanillyl-alcohol Oxidase, Chain A, domain 4"/>
    <property type="match status" value="1"/>
</dbReference>
<dbReference type="PANTHER" id="PTHR11748">
    <property type="entry name" value="D-LACTATE DEHYDROGENASE"/>
    <property type="match status" value="1"/>
</dbReference>
<dbReference type="SUPFAM" id="SSF56176">
    <property type="entry name" value="FAD-binding/transporter-associated domain-like"/>
    <property type="match status" value="1"/>
</dbReference>
<dbReference type="Gene3D" id="3.30.70.2740">
    <property type="match status" value="1"/>
</dbReference>
<name>A0ABV7CZD3_9BACI</name>
<reference evidence="11" key="1">
    <citation type="journal article" date="2019" name="Int. J. Syst. Evol. Microbiol.">
        <title>The Global Catalogue of Microorganisms (GCM) 10K type strain sequencing project: providing services to taxonomists for standard genome sequencing and annotation.</title>
        <authorList>
            <consortium name="The Broad Institute Genomics Platform"/>
            <consortium name="The Broad Institute Genome Sequencing Center for Infectious Disease"/>
            <person name="Wu L."/>
            <person name="Ma J."/>
        </authorList>
    </citation>
    <scope>NUCLEOTIDE SEQUENCE [LARGE SCALE GENOMIC DNA]</scope>
    <source>
        <strain evidence="11">KCTC 13128</strain>
    </source>
</reference>
<keyword evidence="11" id="KW-1185">Reference proteome</keyword>
<keyword evidence="6" id="KW-0560">Oxidoreductase</keyword>
<dbReference type="InterPro" id="IPR006094">
    <property type="entry name" value="Oxid_FAD_bind_N"/>
</dbReference>
<evidence type="ECO:0000256" key="3">
    <source>
        <dbReference type="ARBA" id="ARBA00022630"/>
    </source>
</evidence>